<organism evidence="7 8">
    <name type="scientific">Helicocarpus griseus UAMH5409</name>
    <dbReference type="NCBI Taxonomy" id="1447875"/>
    <lineage>
        <taxon>Eukaryota</taxon>
        <taxon>Fungi</taxon>
        <taxon>Dikarya</taxon>
        <taxon>Ascomycota</taxon>
        <taxon>Pezizomycotina</taxon>
        <taxon>Eurotiomycetes</taxon>
        <taxon>Eurotiomycetidae</taxon>
        <taxon>Onygenales</taxon>
        <taxon>Ajellomycetaceae</taxon>
        <taxon>Helicocarpus</taxon>
    </lineage>
</organism>
<gene>
    <name evidence="7" type="ORF">AJ79_03373</name>
</gene>
<dbReference type="SMART" id="SM00220">
    <property type="entry name" value="S_TKc"/>
    <property type="match status" value="1"/>
</dbReference>
<keyword evidence="3" id="KW-0547">Nucleotide-binding</keyword>
<keyword evidence="1 7" id="KW-0723">Serine/threonine-protein kinase</keyword>
<dbReference type="InterPro" id="IPR011009">
    <property type="entry name" value="Kinase-like_dom_sf"/>
</dbReference>
<evidence type="ECO:0000256" key="1">
    <source>
        <dbReference type="ARBA" id="ARBA00022527"/>
    </source>
</evidence>
<proteinExistence type="predicted"/>
<feature type="domain" description="Protein kinase" evidence="6">
    <location>
        <begin position="25"/>
        <end position="356"/>
    </location>
</feature>
<dbReference type="PROSITE" id="PS50011">
    <property type="entry name" value="PROTEIN_KINASE_DOM"/>
    <property type="match status" value="1"/>
</dbReference>
<dbReference type="PANTHER" id="PTHR45646:SF11">
    <property type="entry name" value="SERINE_THREONINE-PROTEIN KINASE DOA"/>
    <property type="match status" value="1"/>
</dbReference>
<dbReference type="InterPro" id="IPR000719">
    <property type="entry name" value="Prot_kinase_dom"/>
</dbReference>
<accession>A0A2B7XZG2</accession>
<evidence type="ECO:0000256" key="2">
    <source>
        <dbReference type="ARBA" id="ARBA00022679"/>
    </source>
</evidence>
<keyword evidence="8" id="KW-1185">Reference proteome</keyword>
<evidence type="ECO:0000256" key="4">
    <source>
        <dbReference type="ARBA" id="ARBA00022777"/>
    </source>
</evidence>
<comment type="caution">
    <text evidence="7">The sequence shown here is derived from an EMBL/GenBank/DDBJ whole genome shotgun (WGS) entry which is preliminary data.</text>
</comment>
<dbReference type="EMBL" id="PDNB01000040">
    <property type="protein sequence ID" value="PGH13958.1"/>
    <property type="molecule type" value="Genomic_DNA"/>
</dbReference>
<dbReference type="Gene3D" id="3.30.200.20">
    <property type="entry name" value="Phosphorylase Kinase, domain 1"/>
    <property type="match status" value="1"/>
</dbReference>
<evidence type="ECO:0000313" key="7">
    <source>
        <dbReference type="EMBL" id="PGH13958.1"/>
    </source>
</evidence>
<name>A0A2B7XZG2_9EURO</name>
<dbReference type="GO" id="GO:0005524">
    <property type="term" value="F:ATP binding"/>
    <property type="evidence" value="ECO:0007669"/>
    <property type="project" value="UniProtKB-KW"/>
</dbReference>
<keyword evidence="4 7" id="KW-0418">Kinase</keyword>
<keyword evidence="5" id="KW-0067">ATP-binding</keyword>
<dbReference type="GO" id="GO:0004674">
    <property type="term" value="F:protein serine/threonine kinase activity"/>
    <property type="evidence" value="ECO:0007669"/>
    <property type="project" value="UniProtKB-KW"/>
</dbReference>
<evidence type="ECO:0000313" key="8">
    <source>
        <dbReference type="Proteomes" id="UP000223968"/>
    </source>
</evidence>
<dbReference type="GO" id="GO:0005634">
    <property type="term" value="C:nucleus"/>
    <property type="evidence" value="ECO:0007669"/>
    <property type="project" value="TreeGrafter"/>
</dbReference>
<dbReference type="Pfam" id="PF00069">
    <property type="entry name" value="Pkinase"/>
    <property type="match status" value="2"/>
</dbReference>
<dbReference type="STRING" id="1447875.A0A2B7XZG2"/>
<dbReference type="AlphaFoldDB" id="A0A2B7XZG2"/>
<keyword evidence="2" id="KW-0808">Transferase</keyword>
<dbReference type="SUPFAM" id="SSF56112">
    <property type="entry name" value="Protein kinase-like (PK-like)"/>
    <property type="match status" value="1"/>
</dbReference>
<protein>
    <submittedName>
        <fullName evidence="7">Serine/threonine protein kinase</fullName>
    </submittedName>
</protein>
<evidence type="ECO:0000256" key="5">
    <source>
        <dbReference type="ARBA" id="ARBA00022840"/>
    </source>
</evidence>
<dbReference type="Gene3D" id="1.10.510.10">
    <property type="entry name" value="Transferase(Phosphotransferase) domain 1"/>
    <property type="match status" value="1"/>
</dbReference>
<dbReference type="GO" id="GO:0043484">
    <property type="term" value="P:regulation of RNA splicing"/>
    <property type="evidence" value="ECO:0007669"/>
    <property type="project" value="TreeGrafter"/>
</dbReference>
<dbReference type="Proteomes" id="UP000223968">
    <property type="component" value="Unassembled WGS sequence"/>
</dbReference>
<evidence type="ECO:0000259" key="6">
    <source>
        <dbReference type="PROSITE" id="PS50011"/>
    </source>
</evidence>
<dbReference type="PANTHER" id="PTHR45646">
    <property type="entry name" value="SERINE/THREONINE-PROTEIN KINASE DOA-RELATED"/>
    <property type="match status" value="1"/>
</dbReference>
<dbReference type="InterPro" id="IPR051175">
    <property type="entry name" value="CLK_kinases"/>
</dbReference>
<sequence>MARWHQQQHPSTRSAMTRQILATRYLIEHKLDAGGFSTVWMAHDLQERKDVALKVMISGQEDGEICIQDLILQTVPDTSHLVTYLTTFLLPGTNHRVLVFPLRGPCLDYITIKDMSMATRMSAAKQLLEALENLHRAGIVHRDLNERNCMWGIVVLHNLHRSAKYEALDRPHKQIIPFVKLPKQGELVLRMKIREKLRTEEFYLGDFGLAMRLGDPKTEGRPPMEFCSPDRLHRKNPSLACDMWSYTVIFARLYLGFAPFPAGIEDGVIAGMVRQLGPLPEQWKGQYIWPEDAFDSWNDQGNRPDPASNLAATIAYFHPDADPNERELVHSVLSRGFIYCPEKRLTAAQTLQDPSFRAIMKRYGC</sequence>
<reference evidence="7 8" key="1">
    <citation type="submission" date="2017-10" db="EMBL/GenBank/DDBJ databases">
        <title>Comparative genomics in systemic dimorphic fungi from Ajellomycetaceae.</title>
        <authorList>
            <person name="Munoz J.F."/>
            <person name="Mcewen J.G."/>
            <person name="Clay O.K."/>
            <person name="Cuomo C.A."/>
        </authorList>
    </citation>
    <scope>NUCLEOTIDE SEQUENCE [LARGE SCALE GENOMIC DNA]</scope>
    <source>
        <strain evidence="7 8">UAMH5409</strain>
    </source>
</reference>
<evidence type="ECO:0000256" key="3">
    <source>
        <dbReference type="ARBA" id="ARBA00022741"/>
    </source>
</evidence>
<dbReference type="OrthoDB" id="5979581at2759"/>